<evidence type="ECO:0000313" key="3">
    <source>
        <dbReference type="Proteomes" id="UP000585474"/>
    </source>
</evidence>
<name>A0A7J0EMU6_9ERIC</name>
<keyword evidence="3" id="KW-1185">Reference proteome</keyword>
<sequence length="229" mass="25463">MKLNRAQLLVHDDTALEKFRANHGIPNDIRIERFGPKEDANLVEGNEDRILVRIWLIYQAGLRFFISPTLKKVMAVYRLTFKQVRNWALDSLRAQESPPVPNKVVDVPILVLSSEVEDSDDLAFTLPYTMAVQGLPPVPQPVLAITILDKVESSLLEATLLDKCKGKKQPSEGLSKRRKKKMGTNTAFTLSPGEQAELWKPKFSISSGSLALALAFMLPNDVVDLATVG</sequence>
<proteinExistence type="predicted"/>
<feature type="region of interest" description="Disordered" evidence="1">
    <location>
        <begin position="167"/>
        <end position="187"/>
    </location>
</feature>
<dbReference type="Proteomes" id="UP000585474">
    <property type="component" value="Unassembled WGS sequence"/>
</dbReference>
<dbReference type="AlphaFoldDB" id="A0A7J0EMU6"/>
<evidence type="ECO:0000313" key="2">
    <source>
        <dbReference type="EMBL" id="GFY87642.1"/>
    </source>
</evidence>
<reference evidence="2 3" key="1">
    <citation type="submission" date="2019-07" db="EMBL/GenBank/DDBJ databases">
        <title>De Novo Assembly of kiwifruit Actinidia rufa.</title>
        <authorList>
            <person name="Sugita-Konishi S."/>
            <person name="Sato K."/>
            <person name="Mori E."/>
            <person name="Abe Y."/>
            <person name="Kisaki G."/>
            <person name="Hamano K."/>
            <person name="Suezawa K."/>
            <person name="Otani M."/>
            <person name="Fukuda T."/>
            <person name="Manabe T."/>
            <person name="Gomi K."/>
            <person name="Tabuchi M."/>
            <person name="Akimitsu K."/>
            <person name="Kataoka I."/>
        </authorList>
    </citation>
    <scope>NUCLEOTIDE SEQUENCE [LARGE SCALE GENOMIC DNA]</scope>
    <source>
        <strain evidence="3">cv. Fuchu</strain>
    </source>
</reference>
<evidence type="ECO:0000256" key="1">
    <source>
        <dbReference type="SAM" id="MobiDB-lite"/>
    </source>
</evidence>
<gene>
    <name evidence="2" type="ORF">Acr_05g0012810</name>
</gene>
<dbReference type="OrthoDB" id="1750920at2759"/>
<accession>A0A7J0EMU6</accession>
<protein>
    <submittedName>
        <fullName evidence="2">Uncharacterized protein</fullName>
    </submittedName>
</protein>
<organism evidence="2 3">
    <name type="scientific">Actinidia rufa</name>
    <dbReference type="NCBI Taxonomy" id="165716"/>
    <lineage>
        <taxon>Eukaryota</taxon>
        <taxon>Viridiplantae</taxon>
        <taxon>Streptophyta</taxon>
        <taxon>Embryophyta</taxon>
        <taxon>Tracheophyta</taxon>
        <taxon>Spermatophyta</taxon>
        <taxon>Magnoliopsida</taxon>
        <taxon>eudicotyledons</taxon>
        <taxon>Gunneridae</taxon>
        <taxon>Pentapetalae</taxon>
        <taxon>asterids</taxon>
        <taxon>Ericales</taxon>
        <taxon>Actinidiaceae</taxon>
        <taxon>Actinidia</taxon>
    </lineage>
</organism>
<dbReference type="EMBL" id="BJWL01000005">
    <property type="protein sequence ID" value="GFY87642.1"/>
    <property type="molecule type" value="Genomic_DNA"/>
</dbReference>
<comment type="caution">
    <text evidence="2">The sequence shown here is derived from an EMBL/GenBank/DDBJ whole genome shotgun (WGS) entry which is preliminary data.</text>
</comment>